<dbReference type="GO" id="GO:0005524">
    <property type="term" value="F:ATP binding"/>
    <property type="evidence" value="ECO:0007669"/>
    <property type="project" value="UniProtKB-KW"/>
</dbReference>
<dbReference type="InterPro" id="IPR001789">
    <property type="entry name" value="Sig_transdc_resp-reg_receiver"/>
</dbReference>
<evidence type="ECO:0000256" key="1">
    <source>
        <dbReference type="ARBA" id="ARBA00019059"/>
    </source>
</evidence>
<feature type="modified residue" description="4-aspartylphosphate" evidence="12">
    <location>
        <position position="56"/>
    </location>
</feature>
<dbReference type="InterPro" id="IPR058031">
    <property type="entry name" value="AAA_lid_NorR"/>
</dbReference>
<keyword evidence="7" id="KW-0010">Activator</keyword>
<dbReference type="PROSITE" id="PS00688">
    <property type="entry name" value="SIGMA54_INTERACT_3"/>
    <property type="match status" value="1"/>
</dbReference>
<evidence type="ECO:0000256" key="9">
    <source>
        <dbReference type="ARBA" id="ARBA00023231"/>
    </source>
</evidence>
<evidence type="ECO:0000256" key="12">
    <source>
        <dbReference type="PROSITE-ProRule" id="PRU00169"/>
    </source>
</evidence>
<evidence type="ECO:0000256" key="4">
    <source>
        <dbReference type="ARBA" id="ARBA00023012"/>
    </source>
</evidence>
<dbReference type="CDD" id="cd00009">
    <property type="entry name" value="AAA"/>
    <property type="match status" value="1"/>
</dbReference>
<dbReference type="PROSITE" id="PS50110">
    <property type="entry name" value="RESPONSE_REGULATORY"/>
    <property type="match status" value="1"/>
</dbReference>
<dbReference type="InterPro" id="IPR003593">
    <property type="entry name" value="AAA+_ATPase"/>
</dbReference>
<dbReference type="SUPFAM" id="SSF52540">
    <property type="entry name" value="P-loop containing nucleoside triphosphate hydrolases"/>
    <property type="match status" value="1"/>
</dbReference>
<keyword evidence="6" id="KW-0238">DNA-binding</keyword>
<dbReference type="InterPro" id="IPR025943">
    <property type="entry name" value="Sigma_54_int_dom_ATP-bd_2"/>
</dbReference>
<evidence type="ECO:0000259" key="13">
    <source>
        <dbReference type="PROSITE" id="PS50045"/>
    </source>
</evidence>
<dbReference type="SUPFAM" id="SSF52172">
    <property type="entry name" value="CheY-like"/>
    <property type="match status" value="1"/>
</dbReference>
<dbReference type="GO" id="GO:0000160">
    <property type="term" value="P:phosphorelay signal transduction system"/>
    <property type="evidence" value="ECO:0007669"/>
    <property type="project" value="UniProtKB-KW"/>
</dbReference>
<evidence type="ECO:0000256" key="8">
    <source>
        <dbReference type="ARBA" id="ARBA00023163"/>
    </source>
</evidence>
<dbReference type="PROSITE" id="PS50045">
    <property type="entry name" value="SIGMA54_INTERACT_4"/>
    <property type="match status" value="1"/>
</dbReference>
<dbReference type="InterPro" id="IPR011006">
    <property type="entry name" value="CheY-like_superfamily"/>
</dbReference>
<dbReference type="RefSeq" id="WP_316787606.1">
    <property type="nucleotide sequence ID" value="NZ_CP053540.1"/>
</dbReference>
<dbReference type="PANTHER" id="PTHR32071:SF95">
    <property type="entry name" value="DNA-BINDING TRANSCRIPTIONAL REGULATOR NTRC"/>
    <property type="match status" value="1"/>
</dbReference>
<dbReference type="FunFam" id="3.40.50.300:FF:000006">
    <property type="entry name" value="DNA-binding transcriptional regulator NtrC"/>
    <property type="match status" value="1"/>
</dbReference>
<evidence type="ECO:0000256" key="11">
    <source>
        <dbReference type="ARBA" id="ARBA00031910"/>
    </source>
</evidence>
<keyword evidence="9" id="KW-0535">Nitrogen fixation</keyword>
<feature type="domain" description="Response regulatory" evidence="14">
    <location>
        <begin position="3"/>
        <end position="121"/>
    </location>
</feature>
<dbReference type="SMART" id="SM00382">
    <property type="entry name" value="AAA"/>
    <property type="match status" value="1"/>
</dbReference>
<dbReference type="KEGG" id="tog:HNI00_16295"/>
<dbReference type="Gene3D" id="3.40.50.300">
    <property type="entry name" value="P-loop containing nucleotide triphosphate hydrolases"/>
    <property type="match status" value="1"/>
</dbReference>
<dbReference type="Pfam" id="PF00158">
    <property type="entry name" value="Sigma54_activat"/>
    <property type="match status" value="1"/>
</dbReference>
<dbReference type="Gene3D" id="3.40.50.2300">
    <property type="match status" value="1"/>
</dbReference>
<evidence type="ECO:0000256" key="10">
    <source>
        <dbReference type="ARBA" id="ARBA00029881"/>
    </source>
</evidence>
<evidence type="ECO:0000256" key="6">
    <source>
        <dbReference type="ARBA" id="ARBA00023125"/>
    </source>
</evidence>
<dbReference type="SMART" id="SM00448">
    <property type="entry name" value="REC"/>
    <property type="match status" value="1"/>
</dbReference>
<dbReference type="InterPro" id="IPR025944">
    <property type="entry name" value="Sigma_54_int_dom_CS"/>
</dbReference>
<accession>A0AA96Y6G8</accession>
<proteinExistence type="predicted"/>
<dbReference type="PANTHER" id="PTHR32071">
    <property type="entry name" value="TRANSCRIPTIONAL REGULATORY PROTEIN"/>
    <property type="match status" value="1"/>
</dbReference>
<keyword evidence="3" id="KW-0067">ATP-binding</keyword>
<evidence type="ECO:0000256" key="2">
    <source>
        <dbReference type="ARBA" id="ARBA00022741"/>
    </source>
</evidence>
<dbReference type="AlphaFoldDB" id="A0AA96Y6G8"/>
<keyword evidence="5" id="KW-0805">Transcription regulation</keyword>
<feature type="domain" description="Sigma-54 factor interaction" evidence="13">
    <location>
        <begin position="144"/>
        <end position="373"/>
    </location>
</feature>
<evidence type="ECO:0000256" key="3">
    <source>
        <dbReference type="ARBA" id="ARBA00022840"/>
    </source>
</evidence>
<dbReference type="GO" id="GO:0003677">
    <property type="term" value="F:DNA binding"/>
    <property type="evidence" value="ECO:0007669"/>
    <property type="project" value="UniProtKB-KW"/>
</dbReference>
<protein>
    <recommendedName>
        <fullName evidence="1">DNA-binding transcriptional regulator NtrC</fullName>
    </recommendedName>
    <alternativeName>
        <fullName evidence="10">Nitrogen regulation protein NR(I)</fullName>
    </alternativeName>
    <alternativeName>
        <fullName evidence="11">Nitrogen regulator I</fullName>
    </alternativeName>
</protein>
<evidence type="ECO:0000313" key="15">
    <source>
        <dbReference type="EMBL" id="WOB44534.1"/>
    </source>
</evidence>
<keyword evidence="4" id="KW-0902">Two-component regulatory system</keyword>
<name>A0AA96Y6G8_9CYAN</name>
<evidence type="ECO:0000256" key="7">
    <source>
        <dbReference type="ARBA" id="ARBA00023159"/>
    </source>
</evidence>
<keyword evidence="2" id="KW-0547">Nucleotide-binding</keyword>
<organism evidence="15">
    <name type="scientific">Thermoleptolyngbya oregonensis NK1-22</name>
    <dbReference type="NCBI Taxonomy" id="2547457"/>
    <lineage>
        <taxon>Bacteria</taxon>
        <taxon>Bacillati</taxon>
        <taxon>Cyanobacteriota</taxon>
        <taxon>Cyanophyceae</taxon>
        <taxon>Oculatellales</taxon>
        <taxon>Oculatellaceae</taxon>
        <taxon>Thermoleptolyngbya</taxon>
    </lineage>
</organism>
<dbReference type="Gene3D" id="1.10.8.60">
    <property type="match status" value="1"/>
</dbReference>
<reference evidence="15" key="1">
    <citation type="submission" date="2020-05" db="EMBL/GenBank/DDBJ databases">
        <authorList>
            <person name="Zhu T."/>
            <person name="Keshari N."/>
            <person name="Lu X."/>
        </authorList>
    </citation>
    <scope>NUCLEOTIDE SEQUENCE</scope>
    <source>
        <strain evidence="15">NK1-22</strain>
    </source>
</reference>
<evidence type="ECO:0000259" key="14">
    <source>
        <dbReference type="PROSITE" id="PS50110"/>
    </source>
</evidence>
<keyword evidence="8" id="KW-0804">Transcription</keyword>
<dbReference type="InterPro" id="IPR002078">
    <property type="entry name" value="Sigma_54_int"/>
</dbReference>
<dbReference type="PROSITE" id="PS00675">
    <property type="entry name" value="SIGMA54_INTERACT_1"/>
    <property type="match status" value="1"/>
</dbReference>
<dbReference type="Pfam" id="PF00072">
    <property type="entry name" value="Response_reg"/>
    <property type="match status" value="1"/>
</dbReference>
<keyword evidence="12" id="KW-0597">Phosphoprotein</keyword>
<evidence type="ECO:0000256" key="5">
    <source>
        <dbReference type="ARBA" id="ARBA00023015"/>
    </source>
</evidence>
<gene>
    <name evidence="15" type="ORF">HNI00_16295</name>
</gene>
<dbReference type="PROSITE" id="PS00676">
    <property type="entry name" value="SIGMA54_INTERACT_2"/>
    <property type="match status" value="1"/>
</dbReference>
<dbReference type="GO" id="GO:0006355">
    <property type="term" value="P:regulation of DNA-templated transcription"/>
    <property type="evidence" value="ECO:0007669"/>
    <property type="project" value="InterPro"/>
</dbReference>
<sequence length="440" mass="49284">MAKILIIDDEKAMRQAMVQILRDEGHETLEAADGSQGLKLIQSCGVGDRPDLVFLDLKMPRTQGMTVLKTLGSQLLELPVIVMTAYGTGRTAIEAMQFGAYDYIIKPFPLETLLSLTEKALAHAQASVSVSQTNTLQDLDTEELLGQSTAMAEVFKLIGRVSQTDATVLILGESGTGKELVAQMLHSNSRRSRSPLVKVNCAALPEHLLEAELFGHEKGAFTGADHLRIGRFEQANGGTIFLDEIGELSLGIQAKLLRVLQDRSFERLGSNQTRTVDVRILAATNRNLETMVQRQQFREDLYYRLNVLRIDLPPLRDRLEDLDLLTQHFLKRLAIQHNFPKLSMSEAAFQKLQSYAWPGNVRELQNTLERAVILSGGRILLPDHLSFSQMPKPDLNLENAINQLEQDLIRRALTLYPHCAHEALGLSLDSFNQKREQWNL</sequence>
<dbReference type="InterPro" id="IPR025662">
    <property type="entry name" value="Sigma_54_int_dom_ATP-bd_1"/>
</dbReference>
<dbReference type="InterPro" id="IPR027417">
    <property type="entry name" value="P-loop_NTPase"/>
</dbReference>
<dbReference type="Pfam" id="PF25601">
    <property type="entry name" value="AAA_lid_14"/>
    <property type="match status" value="1"/>
</dbReference>
<dbReference type="EMBL" id="CP053540">
    <property type="protein sequence ID" value="WOB44534.1"/>
    <property type="molecule type" value="Genomic_DNA"/>
</dbReference>